<dbReference type="AlphaFoldDB" id="A0AAN8EL64"/>
<comment type="caution">
    <text evidence="3">The sequence shown here is derived from an EMBL/GenBank/DDBJ whole genome shotgun (WGS) entry which is preliminary data.</text>
</comment>
<feature type="compositionally biased region" description="Polar residues" evidence="1">
    <location>
        <begin position="581"/>
        <end position="592"/>
    </location>
</feature>
<protein>
    <recommendedName>
        <fullName evidence="2">DUF7514 domain-containing protein</fullName>
    </recommendedName>
</protein>
<evidence type="ECO:0000313" key="3">
    <source>
        <dbReference type="EMBL" id="KAK5958194.1"/>
    </source>
</evidence>
<evidence type="ECO:0000313" key="4">
    <source>
        <dbReference type="Proteomes" id="UP001316803"/>
    </source>
</evidence>
<dbReference type="EMBL" id="JAKLMC020000001">
    <property type="protein sequence ID" value="KAK5958194.1"/>
    <property type="molecule type" value="Genomic_DNA"/>
</dbReference>
<evidence type="ECO:0000259" key="2">
    <source>
        <dbReference type="Pfam" id="PF24355"/>
    </source>
</evidence>
<feature type="region of interest" description="Disordered" evidence="1">
    <location>
        <begin position="186"/>
        <end position="222"/>
    </location>
</feature>
<feature type="compositionally biased region" description="Polar residues" evidence="1">
    <location>
        <begin position="23"/>
        <end position="37"/>
    </location>
</feature>
<dbReference type="PANTHER" id="PTHR39611:SF1">
    <property type="entry name" value="HYDROXYPROLINE-RICH GLYCOPROTEIN DZ-HRGP"/>
    <property type="match status" value="1"/>
</dbReference>
<feature type="compositionally biased region" description="Basic and acidic residues" evidence="1">
    <location>
        <begin position="204"/>
        <end position="219"/>
    </location>
</feature>
<organism evidence="3 4">
    <name type="scientific">Knufia fluminis</name>
    <dbReference type="NCBI Taxonomy" id="191047"/>
    <lineage>
        <taxon>Eukaryota</taxon>
        <taxon>Fungi</taxon>
        <taxon>Dikarya</taxon>
        <taxon>Ascomycota</taxon>
        <taxon>Pezizomycotina</taxon>
        <taxon>Eurotiomycetes</taxon>
        <taxon>Chaetothyriomycetidae</taxon>
        <taxon>Chaetothyriales</taxon>
        <taxon>Trichomeriaceae</taxon>
        <taxon>Knufia</taxon>
    </lineage>
</organism>
<name>A0AAN8EL64_9EURO</name>
<feature type="region of interest" description="Disordered" evidence="1">
    <location>
        <begin position="409"/>
        <end position="758"/>
    </location>
</feature>
<sequence length="758" mass="84209">MSNNNDNRSFSPANGLNGRQERLPQNYQDPRISTSEYGSPVPRMPRTGYQPLAPVSVNGGTQGTAPSLSYPPPRQPINEAVTSAVNTTDSNLSPELIQLITQNVIQQLHTHKPTVPPSAQPVQSPSNPLADQSDIASSLQGSPIAERATVYTPPPSYRPEDKRRESMSMPTTHTVNAFGYETARKEATSPFSRASTEEAVLSDAESRSSRPEAPRRSSTDGDATVLEKYWGKLFDEQGQSTERLQHFLEGIALQLIENYEPKHSLVITPDKMQKFYEDTRLDNRVEIYPWKLIFDDKTSSISRLLREKDIQVQHHLIQPALDARPDIPGLTPFGFASWVTMLIKAHPDHEHERLAKALKVMAVSHPQERGQRFPAAISRRLFPARGDETISARLTELMAAHCKVQLSSRHNSTAVPADMDSKTEAPQSPRRADVPPAPTVEDAADESEKPAQQPKDSGVSFTAEPTKPKFRDMPSSDPESTKAYSVTSIEDESDVPTPQPPIERQRQPYVAQPGGGKTYGGTAPADKKVDQTQTQPPDTSDMRRTKSVSNPQRPRVPPPIAIHQRPDAQPPQPDGAELSRSRSNVVSGQNPGSMHRTRSNSTHEREARPFRRTRSNSTYANDAGPRYHPQRSPSFSKSGVDFQNPRATDSTINYPTYATSNSGRPGSTYHPSTADRYEYARHPTHDPRDSRYEREKSRDRTHDARSRPRFQTAPGPDAYPSPDDYYRSQQAYANANGVSQPAGGPYQYPPTAYRDGVR</sequence>
<evidence type="ECO:0000256" key="1">
    <source>
        <dbReference type="SAM" id="MobiDB-lite"/>
    </source>
</evidence>
<feature type="region of interest" description="Disordered" evidence="1">
    <location>
        <begin position="1"/>
        <end position="75"/>
    </location>
</feature>
<feature type="compositionally biased region" description="Polar residues" evidence="1">
    <location>
        <begin position="727"/>
        <end position="739"/>
    </location>
</feature>
<feature type="compositionally biased region" description="Polar residues" evidence="1">
    <location>
        <begin position="645"/>
        <end position="671"/>
    </location>
</feature>
<gene>
    <name evidence="3" type="ORF">OHC33_000035</name>
</gene>
<feature type="compositionally biased region" description="Basic and acidic residues" evidence="1">
    <location>
        <begin position="673"/>
        <end position="706"/>
    </location>
</feature>
<keyword evidence="4" id="KW-1185">Reference proteome</keyword>
<dbReference type="PANTHER" id="PTHR39611">
    <property type="entry name" value="HYDROXYPROLINE-RICH GLYCOPROTEIN DZ-HRGP-RELATED"/>
    <property type="match status" value="1"/>
</dbReference>
<dbReference type="Proteomes" id="UP001316803">
    <property type="component" value="Unassembled WGS sequence"/>
</dbReference>
<dbReference type="Pfam" id="PF24355">
    <property type="entry name" value="DUF7514"/>
    <property type="match status" value="1"/>
</dbReference>
<reference evidence="3 4" key="1">
    <citation type="submission" date="2022-12" db="EMBL/GenBank/DDBJ databases">
        <title>Genomic features and morphological characterization of a novel Knufia sp. strain isolated from spacecraft assembly facility.</title>
        <authorList>
            <person name="Teixeira M."/>
            <person name="Chander A.M."/>
            <person name="Stajich J.E."/>
            <person name="Venkateswaran K."/>
        </authorList>
    </citation>
    <scope>NUCLEOTIDE SEQUENCE [LARGE SCALE GENOMIC DNA]</scope>
    <source>
        <strain evidence="3 4">FJI-L2-BK-P2</strain>
    </source>
</reference>
<feature type="region of interest" description="Disordered" evidence="1">
    <location>
        <begin position="112"/>
        <end position="170"/>
    </location>
</feature>
<feature type="compositionally biased region" description="Polar residues" evidence="1">
    <location>
        <begin position="1"/>
        <end position="14"/>
    </location>
</feature>
<accession>A0AAN8EL64</accession>
<proteinExistence type="predicted"/>
<dbReference type="InterPro" id="IPR055936">
    <property type="entry name" value="DUF7514"/>
</dbReference>
<feature type="domain" description="DUF7514" evidence="2">
    <location>
        <begin position="231"/>
        <end position="396"/>
    </location>
</feature>